<dbReference type="InterPro" id="IPR002146">
    <property type="entry name" value="ATP_synth_b/b'su_bac/chlpt"/>
</dbReference>
<keyword evidence="8" id="KW-0472">Membrane</keyword>
<reference evidence="14 15" key="1">
    <citation type="submission" date="2019-01" db="EMBL/GenBank/DDBJ databases">
        <title>Zoogloea oleivorans genome sequencing and assembly.</title>
        <authorList>
            <person name="Tancsics A."/>
            <person name="Farkas M."/>
            <person name="Kriszt B."/>
            <person name="Maroti G."/>
            <person name="Horvath B."/>
        </authorList>
    </citation>
    <scope>NUCLEOTIDE SEQUENCE [LARGE SCALE GENOMIC DNA]</scope>
    <source>
        <strain evidence="14 15">Buc</strain>
    </source>
</reference>
<keyword evidence="6" id="KW-1133">Transmembrane helix</keyword>
<dbReference type="RefSeq" id="WP_148581242.1">
    <property type="nucleotide sequence ID" value="NZ_SDKK01000030.1"/>
</dbReference>
<organism evidence="14 15">
    <name type="scientific">Zoogloea oleivorans</name>
    <dbReference type="NCBI Taxonomy" id="1552750"/>
    <lineage>
        <taxon>Bacteria</taxon>
        <taxon>Pseudomonadati</taxon>
        <taxon>Pseudomonadota</taxon>
        <taxon>Betaproteobacteria</taxon>
        <taxon>Rhodocyclales</taxon>
        <taxon>Zoogloeaceae</taxon>
        <taxon>Zoogloea</taxon>
    </lineage>
</organism>
<dbReference type="Pfam" id="PF00213">
    <property type="entry name" value="OSCP"/>
    <property type="match status" value="1"/>
</dbReference>
<evidence type="ECO:0000256" key="12">
    <source>
        <dbReference type="ARBA" id="ARBA00037847"/>
    </source>
</evidence>
<dbReference type="PANTHER" id="PTHR33445:SF2">
    <property type="entry name" value="ATP SYNTHASE SUBUNIT B', CHLOROPLASTIC"/>
    <property type="match status" value="1"/>
</dbReference>
<evidence type="ECO:0000256" key="1">
    <source>
        <dbReference type="ARBA" id="ARBA00005513"/>
    </source>
</evidence>
<dbReference type="PANTHER" id="PTHR33445">
    <property type="entry name" value="ATP SYNTHASE SUBUNIT B', CHLOROPLASTIC"/>
    <property type="match status" value="1"/>
</dbReference>
<comment type="function">
    <text evidence="10">F(1)F(0) ATP synthase produces ATP from ADP in the presence of a proton or sodium gradient. F-type ATPases consist of two structural domains, F(1) containing the extramembraneous catalytic core and F(0) containing the membrane proton channel, linked together by a central stalk and a peripheral stalk. During catalysis, ATP synthesis in the catalytic domain of F(1) is coupled via a rotary mechanism of the central stalk subunits to proton translocation.</text>
</comment>
<keyword evidence="2 13" id="KW-0813">Transport</keyword>
<keyword evidence="7 13" id="KW-0406">Ion transport</keyword>
<sequence>MGLDWTTFLLEIVNFLALLWILKRFLYQPVLATLAERRAGIARTLGEASDKEARATTLQSQFESRLADWEQEKAAARSAFDAEMAAERVRQLDLLSHDLAAERDRGAAVEAHARETLRRELAAQADKEARQFASALLTRLACPELEARLVDVFIEELAGLPDARLATLKAAHNGHGPAVVTSAYPLSDAQRERIASTIGARLELPGRVEFGLDASLLAGLRVSLGAWQLDCSLAGELGVFAEAPSFAN</sequence>
<evidence type="ECO:0000256" key="5">
    <source>
        <dbReference type="ARBA" id="ARBA00022781"/>
    </source>
</evidence>
<dbReference type="InterPro" id="IPR050059">
    <property type="entry name" value="ATP_synthase_B_chain"/>
</dbReference>
<dbReference type="GO" id="GO:0046933">
    <property type="term" value="F:proton-transporting ATP synthase activity, rotational mechanism"/>
    <property type="evidence" value="ECO:0007669"/>
    <property type="project" value="InterPro"/>
</dbReference>
<dbReference type="EMBL" id="SDKK01000030">
    <property type="protein sequence ID" value="TYC52698.1"/>
    <property type="molecule type" value="Genomic_DNA"/>
</dbReference>
<dbReference type="GO" id="GO:0012505">
    <property type="term" value="C:endomembrane system"/>
    <property type="evidence" value="ECO:0007669"/>
    <property type="project" value="UniProtKB-SubCell"/>
</dbReference>
<dbReference type="OrthoDB" id="466272at2"/>
<dbReference type="GO" id="GO:0046961">
    <property type="term" value="F:proton-transporting ATPase activity, rotational mechanism"/>
    <property type="evidence" value="ECO:0007669"/>
    <property type="project" value="TreeGrafter"/>
</dbReference>
<accession>A0A6C2CFM8</accession>
<name>A0A6C2CFM8_9RHOO</name>
<dbReference type="Proteomes" id="UP000389128">
    <property type="component" value="Unassembled WGS sequence"/>
</dbReference>
<dbReference type="CDD" id="cd06503">
    <property type="entry name" value="ATP-synt_Fo_b"/>
    <property type="match status" value="1"/>
</dbReference>
<keyword evidence="15" id="KW-1185">Reference proteome</keyword>
<keyword evidence="3 13" id="KW-0138">CF(0)</keyword>
<evidence type="ECO:0000256" key="8">
    <source>
        <dbReference type="ARBA" id="ARBA00023136"/>
    </source>
</evidence>
<evidence type="ECO:0000256" key="3">
    <source>
        <dbReference type="ARBA" id="ARBA00022547"/>
    </source>
</evidence>
<evidence type="ECO:0000313" key="14">
    <source>
        <dbReference type="EMBL" id="TYC52698.1"/>
    </source>
</evidence>
<keyword evidence="5 13" id="KW-0375">Hydrogen ion transport</keyword>
<evidence type="ECO:0000256" key="4">
    <source>
        <dbReference type="ARBA" id="ARBA00022692"/>
    </source>
</evidence>
<comment type="subcellular location">
    <subcellularLocation>
        <location evidence="12">Endomembrane system</location>
        <topology evidence="12">Single-pass membrane protein</topology>
    </subcellularLocation>
</comment>
<evidence type="ECO:0000256" key="7">
    <source>
        <dbReference type="ARBA" id="ARBA00023065"/>
    </source>
</evidence>
<comment type="function">
    <text evidence="11">Component of the F(0) channel, it forms part of the peripheral stalk, linking F(1) to F(0). The b'-subunit is a diverged and duplicated form of b found in plants and photosynthetic bacteria.</text>
</comment>
<dbReference type="AlphaFoldDB" id="A0A6C2CFM8"/>
<evidence type="ECO:0000256" key="13">
    <source>
        <dbReference type="RuleBase" id="RU003848"/>
    </source>
</evidence>
<dbReference type="Pfam" id="PF00430">
    <property type="entry name" value="ATP-synt_B"/>
    <property type="match status" value="1"/>
</dbReference>
<comment type="similarity">
    <text evidence="1 13">Belongs to the ATPase B chain family.</text>
</comment>
<evidence type="ECO:0000256" key="11">
    <source>
        <dbReference type="ARBA" id="ARBA00025614"/>
    </source>
</evidence>
<evidence type="ECO:0000256" key="10">
    <source>
        <dbReference type="ARBA" id="ARBA00025198"/>
    </source>
</evidence>
<evidence type="ECO:0000256" key="2">
    <source>
        <dbReference type="ARBA" id="ARBA00022448"/>
    </source>
</evidence>
<gene>
    <name evidence="14" type="ORF">ETQ85_22170</name>
</gene>
<keyword evidence="9" id="KW-0066">ATP synthesis</keyword>
<dbReference type="InterPro" id="IPR000711">
    <property type="entry name" value="ATPase_OSCP/dsu"/>
</dbReference>
<keyword evidence="4 13" id="KW-0812">Transmembrane</keyword>
<dbReference type="GO" id="GO:0045259">
    <property type="term" value="C:proton-transporting ATP synthase complex"/>
    <property type="evidence" value="ECO:0007669"/>
    <property type="project" value="UniProtKB-KW"/>
</dbReference>
<evidence type="ECO:0000256" key="9">
    <source>
        <dbReference type="ARBA" id="ARBA00023310"/>
    </source>
</evidence>
<protein>
    <submittedName>
        <fullName evidence="14">ATP F0F1 synthase subunit B</fullName>
    </submittedName>
</protein>
<comment type="caution">
    <text evidence="14">The sequence shown here is derived from an EMBL/GenBank/DDBJ whole genome shotgun (WGS) entry which is preliminary data.</text>
</comment>
<evidence type="ECO:0000256" key="6">
    <source>
        <dbReference type="ARBA" id="ARBA00022989"/>
    </source>
</evidence>
<evidence type="ECO:0000313" key="15">
    <source>
        <dbReference type="Proteomes" id="UP000389128"/>
    </source>
</evidence>
<proteinExistence type="inferred from homology"/>